<evidence type="ECO:0000313" key="2">
    <source>
        <dbReference type="Proteomes" id="UP001209229"/>
    </source>
</evidence>
<keyword evidence="2" id="KW-1185">Reference proteome</keyword>
<comment type="caution">
    <text evidence="1">The sequence shown here is derived from an EMBL/GenBank/DDBJ whole genome shotgun (WGS) entry which is preliminary data.</text>
</comment>
<organism evidence="1 2">
    <name type="scientific">Plebeiibacterium sediminum</name>
    <dbReference type="NCBI Taxonomy" id="2992112"/>
    <lineage>
        <taxon>Bacteria</taxon>
        <taxon>Pseudomonadati</taxon>
        <taxon>Bacteroidota</taxon>
        <taxon>Bacteroidia</taxon>
        <taxon>Marinilabiliales</taxon>
        <taxon>Marinilabiliaceae</taxon>
        <taxon>Plebeiibacterium</taxon>
    </lineage>
</organism>
<accession>A0AAE3SIL4</accession>
<gene>
    <name evidence="1" type="ORF">OM075_23070</name>
</gene>
<dbReference type="RefSeq" id="WP_301192918.1">
    <property type="nucleotide sequence ID" value="NZ_JAPDPJ010000102.1"/>
</dbReference>
<protein>
    <recommendedName>
        <fullName evidence="3">DUF4238 domain-containing protein</fullName>
    </recommendedName>
</protein>
<evidence type="ECO:0008006" key="3">
    <source>
        <dbReference type="Google" id="ProtNLM"/>
    </source>
</evidence>
<dbReference type="EMBL" id="JAPDPJ010000102">
    <property type="protein sequence ID" value="MCW3789363.1"/>
    <property type="molecule type" value="Genomic_DNA"/>
</dbReference>
<name>A0AAE3SIL4_9BACT</name>
<dbReference type="AlphaFoldDB" id="A0AAE3SIL4"/>
<proteinExistence type="predicted"/>
<dbReference type="Proteomes" id="UP001209229">
    <property type="component" value="Unassembled WGS sequence"/>
</dbReference>
<sequence length="280" mass="32138">MLCKTKYADKTGSHMVPHFLLKRIENIKGKKGRGYELGFTIQESEIKFHFGQSVLPEKLEEVIGEITDKEREENRNPHIVDHIFCSDCEKRLAVVESAYAKTITKTGTEDYESGIISSLGMLFWASIVWRMSINGKSGVILKSDQNEKLRQILDCFLPDKIENLDENGIKENGLMNSMSYKLMRLTELNDEDAKFLLFHPDFYNPLCILIGEFLLCFSLENRYDDLNTKDLFGINKMVNDSSTNTVLGNEVIKPIDRTTSKMFESNVVTRIKKEYHGKAK</sequence>
<reference evidence="1" key="1">
    <citation type="submission" date="2022-10" db="EMBL/GenBank/DDBJ databases">
        <authorList>
            <person name="Yu W.X."/>
        </authorList>
    </citation>
    <scope>NUCLEOTIDE SEQUENCE</scope>
    <source>
        <strain evidence="1">AAT</strain>
    </source>
</reference>
<evidence type="ECO:0000313" key="1">
    <source>
        <dbReference type="EMBL" id="MCW3789363.1"/>
    </source>
</evidence>